<sequence length="322" mass="37088">MTHARCLYILPVSDSYLVSDCWGHRGASARFPENTLASFEAAIRDGAEGIESDVHCSVDNIVVMFHDPELSRTTDSTGYIKERVWYGQDGMEHVRTVKEPKQPIPTFVETLELLMKPENQHVKFNIDVKVQNDPDRLFSLMHKIISAQPDWETVLAPRILLGLWHPRFLSFAKTNLPYCRRSYIGDSPYIARKYFWNDVDAFSMAFAALTTTDGYRFRMECKAAGKKLLVWTVNEPDHMMEAVRWGVDAILTDFTKTWLDMRTALYSDYDKTGSQYGRFFLWTTAWMYSPFQYARSRILQAYLEKVAGPFDAPVISAVEVNV</sequence>
<organism evidence="2 3">
    <name type="scientific">Piloderma croceum (strain F 1598)</name>
    <dbReference type="NCBI Taxonomy" id="765440"/>
    <lineage>
        <taxon>Eukaryota</taxon>
        <taxon>Fungi</taxon>
        <taxon>Dikarya</taxon>
        <taxon>Basidiomycota</taxon>
        <taxon>Agaricomycotina</taxon>
        <taxon>Agaricomycetes</taxon>
        <taxon>Agaricomycetidae</taxon>
        <taxon>Atheliales</taxon>
        <taxon>Atheliaceae</taxon>
        <taxon>Piloderma</taxon>
    </lineage>
</organism>
<dbReference type="SUPFAM" id="SSF51695">
    <property type="entry name" value="PLC-like phosphodiesterases"/>
    <property type="match status" value="1"/>
</dbReference>
<gene>
    <name evidence="2" type="ORF">PILCRDRAFT_77898</name>
</gene>
<protein>
    <recommendedName>
        <fullName evidence="1">GP-PDE domain-containing protein</fullName>
    </recommendedName>
</protein>
<dbReference type="EMBL" id="KN833035">
    <property type="protein sequence ID" value="KIM76415.1"/>
    <property type="molecule type" value="Genomic_DNA"/>
</dbReference>
<dbReference type="CDD" id="cd08570">
    <property type="entry name" value="GDPD_YPL206cp_fungi"/>
    <property type="match status" value="1"/>
</dbReference>
<dbReference type="STRING" id="765440.A0A0C3EV58"/>
<evidence type="ECO:0000259" key="1">
    <source>
        <dbReference type="PROSITE" id="PS51704"/>
    </source>
</evidence>
<dbReference type="HOGENOM" id="CLU_030006_1_0_1"/>
<dbReference type="InterPro" id="IPR030395">
    <property type="entry name" value="GP_PDE_dom"/>
</dbReference>
<accession>A0A0C3EV58</accession>
<proteinExistence type="predicted"/>
<dbReference type="Gene3D" id="3.20.20.190">
    <property type="entry name" value="Phosphatidylinositol (PI) phosphodiesterase"/>
    <property type="match status" value="1"/>
</dbReference>
<dbReference type="Pfam" id="PF03009">
    <property type="entry name" value="GDPD"/>
    <property type="match status" value="1"/>
</dbReference>
<reference evidence="3" key="2">
    <citation type="submission" date="2015-01" db="EMBL/GenBank/DDBJ databases">
        <title>Evolutionary Origins and Diversification of the Mycorrhizal Mutualists.</title>
        <authorList>
            <consortium name="DOE Joint Genome Institute"/>
            <consortium name="Mycorrhizal Genomics Consortium"/>
            <person name="Kohler A."/>
            <person name="Kuo A."/>
            <person name="Nagy L.G."/>
            <person name="Floudas D."/>
            <person name="Copeland A."/>
            <person name="Barry K.W."/>
            <person name="Cichocki N."/>
            <person name="Veneault-Fourrey C."/>
            <person name="LaButti K."/>
            <person name="Lindquist E.A."/>
            <person name="Lipzen A."/>
            <person name="Lundell T."/>
            <person name="Morin E."/>
            <person name="Murat C."/>
            <person name="Riley R."/>
            <person name="Ohm R."/>
            <person name="Sun H."/>
            <person name="Tunlid A."/>
            <person name="Henrissat B."/>
            <person name="Grigoriev I.V."/>
            <person name="Hibbett D.S."/>
            <person name="Martin F."/>
        </authorList>
    </citation>
    <scope>NUCLEOTIDE SEQUENCE [LARGE SCALE GENOMIC DNA]</scope>
    <source>
        <strain evidence="3">F 1598</strain>
    </source>
</reference>
<dbReference type="FunCoup" id="A0A0C3EV58">
    <property type="interactions" value="84"/>
</dbReference>
<dbReference type="AlphaFoldDB" id="A0A0C3EV58"/>
<dbReference type="GO" id="GO:0006629">
    <property type="term" value="P:lipid metabolic process"/>
    <property type="evidence" value="ECO:0007669"/>
    <property type="project" value="InterPro"/>
</dbReference>
<evidence type="ECO:0000313" key="2">
    <source>
        <dbReference type="EMBL" id="KIM76415.1"/>
    </source>
</evidence>
<dbReference type="InParanoid" id="A0A0C3EV58"/>
<dbReference type="PANTHER" id="PTHR43805:SF1">
    <property type="entry name" value="GP-PDE DOMAIN-CONTAINING PROTEIN"/>
    <property type="match status" value="1"/>
</dbReference>
<dbReference type="GO" id="GO:0008081">
    <property type="term" value="F:phosphoric diester hydrolase activity"/>
    <property type="evidence" value="ECO:0007669"/>
    <property type="project" value="InterPro"/>
</dbReference>
<dbReference type="PANTHER" id="PTHR43805">
    <property type="entry name" value="GLYCEROPHOSPHORYL DIESTER PHOSPHODIESTERASE"/>
    <property type="match status" value="1"/>
</dbReference>
<dbReference type="InterPro" id="IPR017946">
    <property type="entry name" value="PLC-like_Pdiesterase_TIM-brl"/>
</dbReference>
<feature type="domain" description="GP-PDE" evidence="1">
    <location>
        <begin position="19"/>
        <end position="262"/>
    </location>
</feature>
<name>A0A0C3EV58_PILCF</name>
<dbReference type="PROSITE" id="PS51704">
    <property type="entry name" value="GP_PDE"/>
    <property type="match status" value="1"/>
</dbReference>
<evidence type="ECO:0000313" key="3">
    <source>
        <dbReference type="Proteomes" id="UP000054166"/>
    </source>
</evidence>
<dbReference type="OrthoDB" id="1058301at2759"/>
<reference evidence="2 3" key="1">
    <citation type="submission" date="2014-04" db="EMBL/GenBank/DDBJ databases">
        <authorList>
            <consortium name="DOE Joint Genome Institute"/>
            <person name="Kuo A."/>
            <person name="Tarkka M."/>
            <person name="Buscot F."/>
            <person name="Kohler A."/>
            <person name="Nagy L.G."/>
            <person name="Floudas D."/>
            <person name="Copeland A."/>
            <person name="Barry K.W."/>
            <person name="Cichocki N."/>
            <person name="Veneault-Fourrey C."/>
            <person name="LaButti K."/>
            <person name="Lindquist E.A."/>
            <person name="Lipzen A."/>
            <person name="Lundell T."/>
            <person name="Morin E."/>
            <person name="Murat C."/>
            <person name="Sun H."/>
            <person name="Tunlid A."/>
            <person name="Henrissat B."/>
            <person name="Grigoriev I.V."/>
            <person name="Hibbett D.S."/>
            <person name="Martin F."/>
            <person name="Nordberg H.P."/>
            <person name="Cantor M.N."/>
            <person name="Hua S.X."/>
        </authorList>
    </citation>
    <scope>NUCLEOTIDE SEQUENCE [LARGE SCALE GENOMIC DNA]</scope>
    <source>
        <strain evidence="2 3">F 1598</strain>
    </source>
</reference>
<keyword evidence="3" id="KW-1185">Reference proteome</keyword>
<dbReference type="Proteomes" id="UP000054166">
    <property type="component" value="Unassembled WGS sequence"/>
</dbReference>